<reference evidence="2" key="1">
    <citation type="submission" date="2021-03" db="EMBL/GenBank/DDBJ databases">
        <authorList>
            <person name="Tagirdzhanova G."/>
        </authorList>
    </citation>
    <scope>NUCLEOTIDE SEQUENCE</scope>
</reference>
<feature type="chain" id="PRO_5034500118" evidence="1">
    <location>
        <begin position="25"/>
        <end position="223"/>
    </location>
</feature>
<keyword evidence="3" id="KW-1185">Reference proteome</keyword>
<dbReference type="AlphaFoldDB" id="A0A8H3EXG8"/>
<protein>
    <submittedName>
        <fullName evidence="2">Uncharacterized protein</fullName>
    </submittedName>
</protein>
<dbReference type="OrthoDB" id="2426396at2759"/>
<name>A0A8H3EXG8_9LECA</name>
<gene>
    <name evidence="2" type="ORF">HETSPECPRED_001605</name>
</gene>
<dbReference type="EMBL" id="CAJPDS010000013">
    <property type="protein sequence ID" value="CAF9913593.1"/>
    <property type="molecule type" value="Genomic_DNA"/>
</dbReference>
<sequence length="223" mass="23193">MTSRLPPLVGLILQCFGLVSLISAQQYGSFFTVIYLNGAPISSSQVSCSEMGQPSYCCASGQACAWDNSGQLACCPHGTTCSGNVAAAQGQYTQQEVQQTQTVYQTVPQNDCGCEETSSTPTVKILPVVPVTSTITTSTLPPNTQTTTTTTTPVAGAAVVTANNCPNGYSTITEANVGAPTRVVGCYVIIDSSAERLSGGVFRRRALMVMGLSILGQLGARVF</sequence>
<proteinExistence type="predicted"/>
<evidence type="ECO:0000313" key="3">
    <source>
        <dbReference type="Proteomes" id="UP000664521"/>
    </source>
</evidence>
<evidence type="ECO:0000313" key="2">
    <source>
        <dbReference type="EMBL" id="CAF9913593.1"/>
    </source>
</evidence>
<keyword evidence="1" id="KW-0732">Signal</keyword>
<accession>A0A8H3EXG8</accession>
<feature type="signal peptide" evidence="1">
    <location>
        <begin position="1"/>
        <end position="24"/>
    </location>
</feature>
<dbReference type="Proteomes" id="UP000664521">
    <property type="component" value="Unassembled WGS sequence"/>
</dbReference>
<comment type="caution">
    <text evidence="2">The sequence shown here is derived from an EMBL/GenBank/DDBJ whole genome shotgun (WGS) entry which is preliminary data.</text>
</comment>
<organism evidence="2 3">
    <name type="scientific">Heterodermia speciosa</name>
    <dbReference type="NCBI Taxonomy" id="116794"/>
    <lineage>
        <taxon>Eukaryota</taxon>
        <taxon>Fungi</taxon>
        <taxon>Dikarya</taxon>
        <taxon>Ascomycota</taxon>
        <taxon>Pezizomycotina</taxon>
        <taxon>Lecanoromycetes</taxon>
        <taxon>OSLEUM clade</taxon>
        <taxon>Lecanoromycetidae</taxon>
        <taxon>Caliciales</taxon>
        <taxon>Physciaceae</taxon>
        <taxon>Heterodermia</taxon>
    </lineage>
</organism>
<evidence type="ECO:0000256" key="1">
    <source>
        <dbReference type="SAM" id="SignalP"/>
    </source>
</evidence>